<protein>
    <submittedName>
        <fullName evidence="1">Uncharacterized protein</fullName>
    </submittedName>
</protein>
<keyword evidence="2" id="KW-1185">Reference proteome</keyword>
<comment type="caution">
    <text evidence="1">The sequence shown here is derived from an EMBL/GenBank/DDBJ whole genome shotgun (WGS) entry which is preliminary data.</text>
</comment>
<sequence>MSGRRITRSLAQSSNSANEEVQAFYPFVRSRESSVSSDSEEDENNITIRPVGNAISPEEDADAEEESAEEERDEPPPIIMAQVTLKDALKVVPEFDGHRPPLSVFIEGCDEAKEMVGAANEPNLTRLLRSKLVGEARTAIQGQSFSTVEELKDFVKTIYAPAETVNQLLGEMAKEFQRDDETV</sequence>
<evidence type="ECO:0000313" key="2">
    <source>
        <dbReference type="Proteomes" id="UP001239111"/>
    </source>
</evidence>
<dbReference type="Proteomes" id="UP001239111">
    <property type="component" value="Chromosome 1"/>
</dbReference>
<accession>A0ACC2PVZ3</accession>
<name>A0ACC2PVZ3_9HYME</name>
<gene>
    <name evidence="1" type="ORF">QAD02_023568</name>
</gene>
<proteinExistence type="predicted"/>
<dbReference type="EMBL" id="CM056741">
    <property type="protein sequence ID" value="KAJ8687774.1"/>
    <property type="molecule type" value="Genomic_DNA"/>
</dbReference>
<reference evidence="1" key="1">
    <citation type="submission" date="2023-04" db="EMBL/GenBank/DDBJ databases">
        <title>A chromosome-level genome assembly of the parasitoid wasp Eretmocerus hayati.</title>
        <authorList>
            <person name="Zhong Y."/>
            <person name="Liu S."/>
            <person name="Liu Y."/>
        </authorList>
    </citation>
    <scope>NUCLEOTIDE SEQUENCE</scope>
    <source>
        <strain evidence="1">ZJU_SS_LIU_2023</strain>
    </source>
</reference>
<organism evidence="1 2">
    <name type="scientific">Eretmocerus hayati</name>
    <dbReference type="NCBI Taxonomy" id="131215"/>
    <lineage>
        <taxon>Eukaryota</taxon>
        <taxon>Metazoa</taxon>
        <taxon>Ecdysozoa</taxon>
        <taxon>Arthropoda</taxon>
        <taxon>Hexapoda</taxon>
        <taxon>Insecta</taxon>
        <taxon>Pterygota</taxon>
        <taxon>Neoptera</taxon>
        <taxon>Endopterygota</taxon>
        <taxon>Hymenoptera</taxon>
        <taxon>Apocrita</taxon>
        <taxon>Proctotrupomorpha</taxon>
        <taxon>Chalcidoidea</taxon>
        <taxon>Aphelinidae</taxon>
        <taxon>Aphelininae</taxon>
        <taxon>Eretmocerus</taxon>
    </lineage>
</organism>
<evidence type="ECO:0000313" key="1">
    <source>
        <dbReference type="EMBL" id="KAJ8687774.1"/>
    </source>
</evidence>